<dbReference type="PANTHER" id="PTHR21310">
    <property type="entry name" value="AMINOGLYCOSIDE PHOSPHOTRANSFERASE-RELATED-RELATED"/>
    <property type="match status" value="1"/>
</dbReference>
<evidence type="ECO:0000313" key="3">
    <source>
        <dbReference type="Proteomes" id="UP000294003"/>
    </source>
</evidence>
<name>A0ABY0H8L8_9PEZI</name>
<accession>A0ABY0H8L8</accession>
<dbReference type="SUPFAM" id="SSF56112">
    <property type="entry name" value="Protein kinase-like (PK-like)"/>
    <property type="match status" value="1"/>
</dbReference>
<keyword evidence="3" id="KW-1185">Reference proteome</keyword>
<dbReference type="InterPro" id="IPR011009">
    <property type="entry name" value="Kinase-like_dom_sf"/>
</dbReference>
<feature type="domain" description="Aminoglycoside phosphotransferase" evidence="1">
    <location>
        <begin position="4"/>
        <end position="178"/>
    </location>
</feature>
<dbReference type="InterPro" id="IPR051678">
    <property type="entry name" value="AGP_Transferase"/>
</dbReference>
<dbReference type="Pfam" id="PF01636">
    <property type="entry name" value="APH"/>
    <property type="match status" value="1"/>
</dbReference>
<sequence length="214" mass="24992">MEFVREHTSIPIPKIYNAYYDKGASRVRIVMERIQGERLDESWDKFTDDEKESVLCQLKGYFAELRQIEGSYIGSIDGSSCEDQYFDDDPGQYGPYKDESEFTKGLVKAWSHGRDDDPFVHILCQMALDIFKGHKAVMTHNDFDPRNILIQSSKVVAILDWEKSGFYPECWEYCKALWRPGWNSGWMKDQAVSRVLTPYWKELAVIMNTSQTIW</sequence>
<proteinExistence type="predicted"/>
<dbReference type="PANTHER" id="PTHR21310:SF15">
    <property type="entry name" value="AMINOGLYCOSIDE PHOSPHOTRANSFERASE DOMAIN-CONTAINING PROTEIN"/>
    <property type="match status" value="1"/>
</dbReference>
<comment type="caution">
    <text evidence="2">The sequence shown here is derived from an EMBL/GenBank/DDBJ whole genome shotgun (WGS) entry which is preliminary data.</text>
</comment>
<dbReference type="EMBL" id="QJNS01000140">
    <property type="protein sequence ID" value="RYO85306.1"/>
    <property type="molecule type" value="Genomic_DNA"/>
</dbReference>
<protein>
    <recommendedName>
        <fullName evidence="1">Aminoglycoside phosphotransferase domain-containing protein</fullName>
    </recommendedName>
</protein>
<dbReference type="InterPro" id="IPR002575">
    <property type="entry name" value="Aminoglycoside_PTrfase"/>
</dbReference>
<evidence type="ECO:0000313" key="2">
    <source>
        <dbReference type="EMBL" id="RYO85306.1"/>
    </source>
</evidence>
<evidence type="ECO:0000259" key="1">
    <source>
        <dbReference type="Pfam" id="PF01636"/>
    </source>
</evidence>
<dbReference type="Gene3D" id="3.90.1200.10">
    <property type="match status" value="1"/>
</dbReference>
<gene>
    <name evidence="2" type="ORF">DL762_005259</name>
</gene>
<dbReference type="Proteomes" id="UP000294003">
    <property type="component" value="Unassembled WGS sequence"/>
</dbReference>
<reference evidence="2 3" key="1">
    <citation type="submission" date="2018-06" db="EMBL/GenBank/DDBJ databases">
        <title>Complete Genomes of Monosporascus.</title>
        <authorList>
            <person name="Robinson A.J."/>
            <person name="Natvig D.O."/>
        </authorList>
    </citation>
    <scope>NUCLEOTIDE SEQUENCE [LARGE SCALE GENOMIC DNA]</scope>
    <source>
        <strain evidence="2 3">CBS 609.92</strain>
    </source>
</reference>
<organism evidence="2 3">
    <name type="scientific">Monosporascus cannonballus</name>
    <dbReference type="NCBI Taxonomy" id="155416"/>
    <lineage>
        <taxon>Eukaryota</taxon>
        <taxon>Fungi</taxon>
        <taxon>Dikarya</taxon>
        <taxon>Ascomycota</taxon>
        <taxon>Pezizomycotina</taxon>
        <taxon>Sordariomycetes</taxon>
        <taxon>Xylariomycetidae</taxon>
        <taxon>Xylariales</taxon>
        <taxon>Xylariales incertae sedis</taxon>
        <taxon>Monosporascus</taxon>
    </lineage>
</organism>